<gene>
    <name evidence="4" type="ORF">KDA27_13570</name>
</gene>
<dbReference type="Proteomes" id="UP000739538">
    <property type="component" value="Unassembled WGS sequence"/>
</dbReference>
<comment type="caution">
    <text evidence="4">The sequence shown here is derived from an EMBL/GenBank/DDBJ whole genome shotgun (WGS) entry which is preliminary data.</text>
</comment>
<evidence type="ECO:0000259" key="3">
    <source>
        <dbReference type="Pfam" id="PF23357"/>
    </source>
</evidence>
<feature type="domain" description="DUF7088" evidence="3">
    <location>
        <begin position="40"/>
        <end position="142"/>
    </location>
</feature>
<protein>
    <submittedName>
        <fullName evidence="4">GldG family protein</fullName>
    </submittedName>
</protein>
<dbReference type="EMBL" id="JAGQHS010000068">
    <property type="protein sequence ID" value="MCA9756827.1"/>
    <property type="molecule type" value="Genomic_DNA"/>
</dbReference>
<feature type="domain" description="ABC-type uncharacterised transport system" evidence="2">
    <location>
        <begin position="379"/>
        <end position="480"/>
    </location>
</feature>
<dbReference type="Pfam" id="PF09822">
    <property type="entry name" value="ABC_transp_aux"/>
    <property type="match status" value="2"/>
</dbReference>
<evidence type="ECO:0000313" key="5">
    <source>
        <dbReference type="Proteomes" id="UP000739538"/>
    </source>
</evidence>
<dbReference type="Pfam" id="PF23357">
    <property type="entry name" value="DUF7088"/>
    <property type="match status" value="1"/>
</dbReference>
<organism evidence="4 5">
    <name type="scientific">Eiseniibacteriota bacterium</name>
    <dbReference type="NCBI Taxonomy" id="2212470"/>
    <lineage>
        <taxon>Bacteria</taxon>
        <taxon>Candidatus Eiseniibacteriota</taxon>
    </lineage>
</organism>
<feature type="region of interest" description="Disordered" evidence="1">
    <location>
        <begin position="358"/>
        <end position="382"/>
    </location>
</feature>
<name>A0A956NCS0_UNCEI</name>
<feature type="non-terminal residue" evidence="4">
    <location>
        <position position="486"/>
    </location>
</feature>
<evidence type="ECO:0000313" key="4">
    <source>
        <dbReference type="EMBL" id="MCA9756827.1"/>
    </source>
</evidence>
<accession>A0A956NCS0</accession>
<dbReference type="AlphaFoldDB" id="A0A956NCS0"/>
<dbReference type="InterPro" id="IPR055396">
    <property type="entry name" value="DUF7088"/>
</dbReference>
<sequence>MSKVKYGVNSTVLVLIVAGILIAVNAIGSRVFTRLDLTEGKEFTISDATKGILHRLDDVVSCKVYMSGKLPDQLTTLEQTVEDILKEYEVYSEGKLRVQYIDPTDDEDAKGAAEAAGIPQLQINVLEQDQYQIQNIFLGASIEYGGKTETIQVLDTNTLEYDMSSAIVKLTMDAKPYIGFLQGHGEKVVYQELNTLPQLLQDRYSVRPVDLSGGTVPVPANIDVLVIGGSEGITEREAYEIDQFVMRGGRLVVLDDPVALMETDGLSARPKDSGIRNMISFYGCAVEPALVMEHPRYSGQARFSQGFLSYIVPYPLWPKGAPGLLNPSNPITAQLESTLMPFTAPLRLSVPGDENAEIDREEAAEDGAAPATDPNLGKDQPDVEGVVLVRTTERAWMQSGSYDLDPQSPAMQQPPATGESYPLVVGLTGKFRSYFANRPVPAVPGTDGSAALAAADSTITESSETQMLVAGNSNFITDQFLGMHPE</sequence>
<feature type="domain" description="ABC-type uncharacterised transport system" evidence="2">
    <location>
        <begin position="175"/>
        <end position="353"/>
    </location>
</feature>
<reference evidence="4" key="2">
    <citation type="journal article" date="2021" name="Microbiome">
        <title>Successional dynamics and alternative stable states in a saline activated sludge microbial community over 9 years.</title>
        <authorList>
            <person name="Wang Y."/>
            <person name="Ye J."/>
            <person name="Ju F."/>
            <person name="Liu L."/>
            <person name="Boyd J.A."/>
            <person name="Deng Y."/>
            <person name="Parks D.H."/>
            <person name="Jiang X."/>
            <person name="Yin X."/>
            <person name="Woodcroft B.J."/>
            <person name="Tyson G.W."/>
            <person name="Hugenholtz P."/>
            <person name="Polz M.F."/>
            <person name="Zhang T."/>
        </authorList>
    </citation>
    <scope>NUCLEOTIDE SEQUENCE</scope>
    <source>
        <strain evidence="4">HKST-UBA02</strain>
    </source>
</reference>
<proteinExistence type="predicted"/>
<evidence type="ECO:0000259" key="2">
    <source>
        <dbReference type="Pfam" id="PF09822"/>
    </source>
</evidence>
<reference evidence="4" key="1">
    <citation type="submission" date="2020-04" db="EMBL/GenBank/DDBJ databases">
        <authorList>
            <person name="Zhang T."/>
        </authorList>
    </citation>
    <scope>NUCLEOTIDE SEQUENCE</scope>
    <source>
        <strain evidence="4">HKST-UBA02</strain>
    </source>
</reference>
<dbReference type="InterPro" id="IPR019196">
    <property type="entry name" value="ABC_transp_unknown"/>
</dbReference>
<evidence type="ECO:0000256" key="1">
    <source>
        <dbReference type="SAM" id="MobiDB-lite"/>
    </source>
</evidence>